<evidence type="ECO:0000256" key="1">
    <source>
        <dbReference type="SAM" id="MobiDB-lite"/>
    </source>
</evidence>
<feature type="signal peptide" evidence="2">
    <location>
        <begin position="1"/>
        <end position="39"/>
    </location>
</feature>
<dbReference type="Proteomes" id="UP001596037">
    <property type="component" value="Unassembled WGS sequence"/>
</dbReference>
<dbReference type="RefSeq" id="WP_376851544.1">
    <property type="nucleotide sequence ID" value="NZ_JBHSMF010000009.1"/>
</dbReference>
<dbReference type="PANTHER" id="PTHR30451:SF5">
    <property type="entry name" value="SLR0019 PROTEIN"/>
    <property type="match status" value="1"/>
</dbReference>
<feature type="chain" id="PRO_5046164045" evidence="2">
    <location>
        <begin position="40"/>
        <end position="932"/>
    </location>
</feature>
<evidence type="ECO:0000259" key="3">
    <source>
        <dbReference type="Pfam" id="PF13953"/>
    </source>
</evidence>
<sequence length="932" mass="95956">MCSPATPPIPKAGRPGHRFQPRQLALAAACLAALAPAWAAPAGTLDAGWATAADGSVQLRLRTAEGVEPVLHWSGTARPPPYRLALTWDDAVMKLQQPLPRLPPGGVGPVRAILWQPATSTLQLELDAAVTPRLRRSGDGWILQLDAAAPAALVAPPPAVDPVATPGPAATPVPLTRRGPDSGRAETLLVEVDVNGNALPGIVQVERVAGGRLVVPESVWRAARLRVAGEPVPGPDGEAGHALEAVPGLTYRIDRSQLKLFVTAPPDAFDGSKLSLAGGRLTPPNAAPPGAYLNYDFSATRGPGGSSYGGLVEGVLFNSWGSVSSGTAVSGAGGSTRFVRTETFARRDMPADMQALVVGDTIGSAGAWSRPVRYGGVRFARDFSLAPGYVVTPMPALSGSAALPSTVDVLVNNQRQSTTSVPVGPFSLTNVPVVNGAGEVNLVVRDLRGVETVVTQSYYASPALLAPGLSDFSAEAGALRQNFGTASNDYGPLFAAGGYRHGFSPGITGGSRIELQRTRQAGGVDATGLLGTYALVHAAAAWSRSTALDPSGKGSGGRWLAGLERVTPQGGGSLQVEQFSAGFRQFAAVAGEVRPRLRVQAAAGMALGGDVNAGASFTRQTNWDGDGFDLAAVNLGIRLPANMYLSAYASKQLSGARNWSVGVSLLVPLESQIALSGSARRNPDGSRSTSVQATRSLPQGPGWGWTVGASDEPGRLAQASATLNTNHGQLLAEVNAGRNNNAVRLGANGSIGWLQDLPFASRRIDQGAFAVVSVGDLAGVAVLRSNQVAATTNGKGLALVTGLLPYETNQISVNAEDLPMDVDVAGVQETVVPYARSGVVVKIPVKRARNALVTLHLADGSAVPAGTRVRMMPGGQEFVVARRGEVYLMDMQAENSIDVRLKGGSCILAVKGEAAGAGQAPIGPLTCPGGVP</sequence>
<dbReference type="EMBL" id="JBHSMF010000009">
    <property type="protein sequence ID" value="MFC5499317.1"/>
    <property type="molecule type" value="Genomic_DNA"/>
</dbReference>
<evidence type="ECO:0000313" key="4">
    <source>
        <dbReference type="EMBL" id="MFC5499317.1"/>
    </source>
</evidence>
<feature type="domain" description="PapC-like C-terminal" evidence="3">
    <location>
        <begin position="852"/>
        <end position="907"/>
    </location>
</feature>
<feature type="compositionally biased region" description="Low complexity" evidence="1">
    <location>
        <begin position="162"/>
        <end position="176"/>
    </location>
</feature>
<dbReference type="InterPro" id="IPR025949">
    <property type="entry name" value="PapC-like_C"/>
</dbReference>
<dbReference type="Gene3D" id="2.60.40.2070">
    <property type="match status" value="1"/>
</dbReference>
<dbReference type="InterPro" id="IPR043142">
    <property type="entry name" value="PapC-like_C_sf"/>
</dbReference>
<dbReference type="PANTHER" id="PTHR30451">
    <property type="entry name" value="OUTER MEMBRANE USHER PROTEIN"/>
    <property type="match status" value="1"/>
</dbReference>
<proteinExistence type="predicted"/>
<evidence type="ECO:0000313" key="5">
    <source>
        <dbReference type="Proteomes" id="UP001596037"/>
    </source>
</evidence>
<dbReference type="Gene3D" id="2.60.40.3110">
    <property type="match status" value="1"/>
</dbReference>
<dbReference type="Pfam" id="PF13953">
    <property type="entry name" value="PapC_C"/>
    <property type="match status" value="1"/>
</dbReference>
<dbReference type="Pfam" id="PF00577">
    <property type="entry name" value="Usher"/>
    <property type="match status" value="1"/>
</dbReference>
<reference evidence="5" key="1">
    <citation type="journal article" date="2019" name="Int. J. Syst. Evol. Microbiol.">
        <title>The Global Catalogue of Microorganisms (GCM) 10K type strain sequencing project: providing services to taxonomists for standard genome sequencing and annotation.</title>
        <authorList>
            <consortium name="The Broad Institute Genomics Platform"/>
            <consortium name="The Broad Institute Genome Sequencing Center for Infectious Disease"/>
            <person name="Wu L."/>
            <person name="Ma J."/>
        </authorList>
    </citation>
    <scope>NUCLEOTIDE SEQUENCE [LARGE SCALE GENOMIC DNA]</scope>
    <source>
        <strain evidence="5">CCUG 57401</strain>
    </source>
</reference>
<evidence type="ECO:0000256" key="2">
    <source>
        <dbReference type="SAM" id="SignalP"/>
    </source>
</evidence>
<dbReference type="Gene3D" id="2.60.40.2610">
    <property type="entry name" value="Outer membrane usher protein FimD, plug domain"/>
    <property type="match status" value="1"/>
</dbReference>
<feature type="region of interest" description="Disordered" evidence="1">
    <location>
        <begin position="677"/>
        <end position="709"/>
    </location>
</feature>
<keyword evidence="5" id="KW-1185">Reference proteome</keyword>
<name>A0ABW0NH22_9BURK</name>
<dbReference type="InterPro" id="IPR042186">
    <property type="entry name" value="FimD_plug_dom"/>
</dbReference>
<organism evidence="4 5">
    <name type="scientific">Caenimonas terrae</name>
    <dbReference type="NCBI Taxonomy" id="696074"/>
    <lineage>
        <taxon>Bacteria</taxon>
        <taxon>Pseudomonadati</taxon>
        <taxon>Pseudomonadota</taxon>
        <taxon>Betaproteobacteria</taxon>
        <taxon>Burkholderiales</taxon>
        <taxon>Comamonadaceae</taxon>
        <taxon>Caenimonas</taxon>
    </lineage>
</organism>
<feature type="region of interest" description="Disordered" evidence="1">
    <location>
        <begin position="162"/>
        <end position="181"/>
    </location>
</feature>
<feature type="compositionally biased region" description="Polar residues" evidence="1">
    <location>
        <begin position="685"/>
        <end position="697"/>
    </location>
</feature>
<comment type="caution">
    <text evidence="4">The sequence shown here is derived from an EMBL/GenBank/DDBJ whole genome shotgun (WGS) entry which is preliminary data.</text>
</comment>
<gene>
    <name evidence="4" type="ORF">ACFPOE_17360</name>
</gene>
<protein>
    <submittedName>
        <fullName evidence="4">Fimbria/pilus outer membrane usher protein</fullName>
    </submittedName>
</protein>
<keyword evidence="2" id="KW-0732">Signal</keyword>
<accession>A0ABW0NH22</accession>
<dbReference type="InterPro" id="IPR000015">
    <property type="entry name" value="Fimb_usher"/>
</dbReference>